<proteinExistence type="predicted"/>
<organism evidence="2">
    <name type="scientific">Drosophila persimilis</name>
    <name type="common">Fruit fly</name>
    <dbReference type="NCBI Taxonomy" id="7234"/>
    <lineage>
        <taxon>Eukaryota</taxon>
        <taxon>Metazoa</taxon>
        <taxon>Ecdysozoa</taxon>
        <taxon>Arthropoda</taxon>
        <taxon>Hexapoda</taxon>
        <taxon>Insecta</taxon>
        <taxon>Pterygota</taxon>
        <taxon>Neoptera</taxon>
        <taxon>Endopterygota</taxon>
        <taxon>Diptera</taxon>
        <taxon>Brachycera</taxon>
        <taxon>Muscomorpha</taxon>
        <taxon>Ephydroidea</taxon>
        <taxon>Drosophilidae</taxon>
        <taxon>Drosophila</taxon>
        <taxon>Sophophora</taxon>
    </lineage>
</organism>
<evidence type="ECO:0000313" key="1">
    <source>
        <dbReference type="EMBL" id="EDW25965.1"/>
    </source>
</evidence>
<reference evidence="1 2" key="1">
    <citation type="journal article" date="2007" name="Nature">
        <title>Evolution of genes and genomes on the Drosophila phylogeny.</title>
        <authorList>
            <consortium name="Drosophila 12 Genomes Consortium"/>
            <person name="Clark A.G."/>
            <person name="Eisen M.B."/>
            <person name="Smith D.R."/>
            <person name="Bergman C.M."/>
            <person name="Oliver B."/>
            <person name="Markow T.A."/>
            <person name="Kaufman T.C."/>
            <person name="Kellis M."/>
            <person name="Gelbart W."/>
            <person name="Iyer V.N."/>
            <person name="Pollard D.A."/>
            <person name="Sackton T.B."/>
            <person name="Larracuente A.M."/>
            <person name="Singh N.D."/>
            <person name="Abad J.P."/>
            <person name="Abt D.N."/>
            <person name="Adryan B."/>
            <person name="Aguade M."/>
            <person name="Akashi H."/>
            <person name="Anderson W.W."/>
            <person name="Aquadro C.F."/>
            <person name="Ardell D.H."/>
            <person name="Arguello R."/>
            <person name="Artieri C.G."/>
            <person name="Barbash D.A."/>
            <person name="Barker D."/>
            <person name="Barsanti P."/>
            <person name="Batterham P."/>
            <person name="Batzoglou S."/>
            <person name="Begun D."/>
            <person name="Bhutkar A."/>
            <person name="Blanco E."/>
            <person name="Bosak S.A."/>
            <person name="Bradley R.K."/>
            <person name="Brand A.D."/>
            <person name="Brent M.R."/>
            <person name="Brooks A.N."/>
            <person name="Brown R.H."/>
            <person name="Butlin R.K."/>
            <person name="Caggese C."/>
            <person name="Calvi B.R."/>
            <person name="Bernardo de Carvalho A."/>
            <person name="Caspi A."/>
            <person name="Castrezana S."/>
            <person name="Celniker S.E."/>
            <person name="Chang J.L."/>
            <person name="Chapple C."/>
            <person name="Chatterji S."/>
            <person name="Chinwalla A."/>
            <person name="Civetta A."/>
            <person name="Clifton S.W."/>
            <person name="Comeron J.M."/>
            <person name="Costello J.C."/>
            <person name="Coyne J.A."/>
            <person name="Daub J."/>
            <person name="David R.G."/>
            <person name="Delcher A.L."/>
            <person name="Delehaunty K."/>
            <person name="Do C.B."/>
            <person name="Ebling H."/>
            <person name="Edwards K."/>
            <person name="Eickbush T."/>
            <person name="Evans J.D."/>
            <person name="Filipski A."/>
            <person name="Findeiss S."/>
            <person name="Freyhult E."/>
            <person name="Fulton L."/>
            <person name="Fulton R."/>
            <person name="Garcia A.C."/>
            <person name="Gardiner A."/>
            <person name="Garfield D.A."/>
            <person name="Garvin B.E."/>
            <person name="Gibson G."/>
            <person name="Gilbert D."/>
            <person name="Gnerre S."/>
            <person name="Godfrey J."/>
            <person name="Good R."/>
            <person name="Gotea V."/>
            <person name="Gravely B."/>
            <person name="Greenberg A.J."/>
            <person name="Griffiths-Jones S."/>
            <person name="Gross S."/>
            <person name="Guigo R."/>
            <person name="Gustafson E.A."/>
            <person name="Haerty W."/>
            <person name="Hahn M.W."/>
            <person name="Halligan D.L."/>
            <person name="Halpern A.L."/>
            <person name="Halter G.M."/>
            <person name="Han M.V."/>
            <person name="Heger A."/>
            <person name="Hillier L."/>
            <person name="Hinrichs A.S."/>
            <person name="Holmes I."/>
            <person name="Hoskins R.A."/>
            <person name="Hubisz M.J."/>
            <person name="Hultmark D."/>
            <person name="Huntley M.A."/>
            <person name="Jaffe D.B."/>
            <person name="Jagadeeshan S."/>
            <person name="Jeck W.R."/>
            <person name="Johnson J."/>
            <person name="Jones C.D."/>
            <person name="Jordan W.C."/>
            <person name="Karpen G.H."/>
            <person name="Kataoka E."/>
            <person name="Keightley P.D."/>
            <person name="Kheradpour P."/>
            <person name="Kirkness E.F."/>
            <person name="Koerich L.B."/>
            <person name="Kristiansen K."/>
            <person name="Kudrna D."/>
            <person name="Kulathinal R.J."/>
            <person name="Kumar S."/>
            <person name="Kwok R."/>
            <person name="Lander E."/>
            <person name="Langley C.H."/>
            <person name="Lapoint R."/>
            <person name="Lazzaro B.P."/>
            <person name="Lee S.J."/>
            <person name="Levesque L."/>
            <person name="Li R."/>
            <person name="Lin C.F."/>
            <person name="Lin M.F."/>
            <person name="Lindblad-Toh K."/>
            <person name="Llopart A."/>
            <person name="Long M."/>
            <person name="Low L."/>
            <person name="Lozovsky E."/>
            <person name="Lu J."/>
            <person name="Luo M."/>
            <person name="Machado C.A."/>
            <person name="Makalowski W."/>
            <person name="Marzo M."/>
            <person name="Matsuda M."/>
            <person name="Matzkin L."/>
            <person name="McAllister B."/>
            <person name="McBride C.S."/>
            <person name="McKernan B."/>
            <person name="McKernan K."/>
            <person name="Mendez-Lago M."/>
            <person name="Minx P."/>
            <person name="Mollenhauer M.U."/>
            <person name="Montooth K."/>
            <person name="Mount S.M."/>
            <person name="Mu X."/>
            <person name="Myers E."/>
            <person name="Negre B."/>
            <person name="Newfeld S."/>
            <person name="Nielsen R."/>
            <person name="Noor M.A."/>
            <person name="O'Grady P."/>
            <person name="Pachter L."/>
            <person name="Papaceit M."/>
            <person name="Parisi M.J."/>
            <person name="Parisi M."/>
            <person name="Parts L."/>
            <person name="Pedersen J.S."/>
            <person name="Pesole G."/>
            <person name="Phillippy A.M."/>
            <person name="Ponting C.P."/>
            <person name="Pop M."/>
            <person name="Porcelli D."/>
            <person name="Powell J.R."/>
            <person name="Prohaska S."/>
            <person name="Pruitt K."/>
            <person name="Puig M."/>
            <person name="Quesneville H."/>
            <person name="Ram K.R."/>
            <person name="Rand D."/>
            <person name="Rasmussen M.D."/>
            <person name="Reed L.K."/>
            <person name="Reenan R."/>
            <person name="Reily A."/>
            <person name="Remington K.A."/>
            <person name="Rieger T.T."/>
            <person name="Ritchie M.G."/>
            <person name="Robin C."/>
            <person name="Rogers Y.H."/>
            <person name="Rohde C."/>
            <person name="Rozas J."/>
            <person name="Rubenfield M.J."/>
            <person name="Ruiz A."/>
            <person name="Russo S."/>
            <person name="Salzberg S.L."/>
            <person name="Sanchez-Gracia A."/>
            <person name="Saranga D.J."/>
            <person name="Sato H."/>
            <person name="Schaeffer S.W."/>
            <person name="Schatz M.C."/>
            <person name="Schlenke T."/>
            <person name="Schwartz R."/>
            <person name="Segarra C."/>
            <person name="Singh R.S."/>
            <person name="Sirot L."/>
            <person name="Sirota M."/>
            <person name="Sisneros N.B."/>
            <person name="Smith C.D."/>
            <person name="Smith T.F."/>
            <person name="Spieth J."/>
            <person name="Stage D.E."/>
            <person name="Stark A."/>
            <person name="Stephan W."/>
            <person name="Strausberg R.L."/>
            <person name="Strempel S."/>
            <person name="Sturgill D."/>
            <person name="Sutton G."/>
            <person name="Sutton G.G."/>
            <person name="Tao W."/>
            <person name="Teichmann S."/>
            <person name="Tobari Y.N."/>
            <person name="Tomimura Y."/>
            <person name="Tsolas J.M."/>
            <person name="Valente V.L."/>
            <person name="Venter E."/>
            <person name="Venter J.C."/>
            <person name="Vicario S."/>
            <person name="Vieira F.G."/>
            <person name="Vilella A.J."/>
            <person name="Villasante A."/>
            <person name="Walenz B."/>
            <person name="Wang J."/>
            <person name="Wasserman M."/>
            <person name="Watts T."/>
            <person name="Wilson D."/>
            <person name="Wilson R.K."/>
            <person name="Wing R.A."/>
            <person name="Wolfner M.F."/>
            <person name="Wong A."/>
            <person name="Wong G.K."/>
            <person name="Wu C.I."/>
            <person name="Wu G."/>
            <person name="Yamamoto D."/>
            <person name="Yang H.P."/>
            <person name="Yang S.P."/>
            <person name="Yorke J.A."/>
            <person name="Yoshida K."/>
            <person name="Zdobnov E."/>
            <person name="Zhang P."/>
            <person name="Zhang Y."/>
            <person name="Zimin A.V."/>
            <person name="Baldwin J."/>
            <person name="Abdouelleil A."/>
            <person name="Abdulkadir J."/>
            <person name="Abebe A."/>
            <person name="Abera B."/>
            <person name="Abreu J."/>
            <person name="Acer S.C."/>
            <person name="Aftuck L."/>
            <person name="Alexander A."/>
            <person name="An P."/>
            <person name="Anderson E."/>
            <person name="Anderson S."/>
            <person name="Arachi H."/>
            <person name="Azer M."/>
            <person name="Bachantsang P."/>
            <person name="Barry A."/>
            <person name="Bayul T."/>
            <person name="Berlin A."/>
            <person name="Bessette D."/>
            <person name="Bloom T."/>
            <person name="Blye J."/>
            <person name="Boguslavskiy L."/>
            <person name="Bonnet C."/>
            <person name="Boukhgalter B."/>
            <person name="Bourzgui I."/>
            <person name="Brown A."/>
            <person name="Cahill P."/>
            <person name="Channer S."/>
            <person name="Cheshatsang Y."/>
            <person name="Chuda L."/>
            <person name="Citroen M."/>
            <person name="Collymore A."/>
            <person name="Cooke P."/>
            <person name="Costello M."/>
            <person name="D'Aco K."/>
            <person name="Daza R."/>
            <person name="De Haan G."/>
            <person name="DeGray S."/>
            <person name="DeMaso C."/>
            <person name="Dhargay N."/>
            <person name="Dooley K."/>
            <person name="Dooley E."/>
            <person name="Doricent M."/>
            <person name="Dorje P."/>
            <person name="Dorjee K."/>
            <person name="Dupes A."/>
            <person name="Elong R."/>
            <person name="Falk J."/>
            <person name="Farina A."/>
            <person name="Faro S."/>
            <person name="Ferguson D."/>
            <person name="Fisher S."/>
            <person name="Foley C.D."/>
            <person name="Franke A."/>
            <person name="Friedrich D."/>
            <person name="Gadbois L."/>
            <person name="Gearin G."/>
            <person name="Gearin C.R."/>
            <person name="Giannoukos G."/>
            <person name="Goode T."/>
            <person name="Graham J."/>
            <person name="Grandbois E."/>
            <person name="Grewal S."/>
            <person name="Gyaltsen K."/>
            <person name="Hafez N."/>
            <person name="Hagos B."/>
            <person name="Hall J."/>
            <person name="Henson C."/>
            <person name="Hollinger A."/>
            <person name="Honan T."/>
            <person name="Huard M.D."/>
            <person name="Hughes L."/>
            <person name="Hurhula B."/>
            <person name="Husby M.E."/>
            <person name="Kamat A."/>
            <person name="Kanga B."/>
            <person name="Kashin S."/>
            <person name="Khazanovich D."/>
            <person name="Kisner P."/>
            <person name="Lance K."/>
            <person name="Lara M."/>
            <person name="Lee W."/>
            <person name="Lennon N."/>
            <person name="Letendre F."/>
            <person name="LeVine R."/>
            <person name="Lipovsky A."/>
            <person name="Liu X."/>
            <person name="Liu J."/>
            <person name="Liu S."/>
            <person name="Lokyitsang T."/>
            <person name="Lokyitsang Y."/>
            <person name="Lubonja R."/>
            <person name="Lui A."/>
            <person name="MacDonald P."/>
            <person name="Magnisalis V."/>
            <person name="Maru K."/>
            <person name="Matthews C."/>
            <person name="McCusker W."/>
            <person name="McDonough S."/>
            <person name="Mehta T."/>
            <person name="Meldrim J."/>
            <person name="Meneus L."/>
            <person name="Mihai O."/>
            <person name="Mihalev A."/>
            <person name="Mihova T."/>
            <person name="Mittelman R."/>
            <person name="Mlenga V."/>
            <person name="Montmayeur A."/>
            <person name="Mulrain L."/>
            <person name="Navidi A."/>
            <person name="Naylor J."/>
            <person name="Negash T."/>
            <person name="Nguyen T."/>
            <person name="Nguyen N."/>
            <person name="Nicol R."/>
            <person name="Norbu C."/>
            <person name="Norbu N."/>
            <person name="Novod N."/>
            <person name="O'Neill B."/>
            <person name="Osman S."/>
            <person name="Markiewicz E."/>
            <person name="Oyono O.L."/>
            <person name="Patti C."/>
            <person name="Phunkhang P."/>
            <person name="Pierre F."/>
            <person name="Priest M."/>
            <person name="Raghuraman S."/>
            <person name="Rege F."/>
            <person name="Reyes R."/>
            <person name="Rise C."/>
            <person name="Rogov P."/>
            <person name="Ross K."/>
            <person name="Ryan E."/>
            <person name="Settipalli S."/>
            <person name="Shea T."/>
            <person name="Sherpa N."/>
            <person name="Shi L."/>
            <person name="Shih D."/>
            <person name="Sparrow T."/>
            <person name="Spaulding J."/>
            <person name="Stalker J."/>
            <person name="Stange-Thomann N."/>
            <person name="Stavropoulos S."/>
            <person name="Stone C."/>
            <person name="Strader C."/>
            <person name="Tesfaye S."/>
            <person name="Thomson T."/>
            <person name="Thoulutsang Y."/>
            <person name="Thoulutsang D."/>
            <person name="Topham K."/>
            <person name="Topping I."/>
            <person name="Tsamla T."/>
            <person name="Vassiliev H."/>
            <person name="Vo A."/>
            <person name="Wangchuk T."/>
            <person name="Wangdi T."/>
            <person name="Weiand M."/>
            <person name="Wilkinson J."/>
            <person name="Wilson A."/>
            <person name="Yadav S."/>
            <person name="Young G."/>
            <person name="Yu Q."/>
            <person name="Zembek L."/>
            <person name="Zhong D."/>
            <person name="Zimmer A."/>
            <person name="Zwirko Z."/>
            <person name="Jaffe D.B."/>
            <person name="Alvarez P."/>
            <person name="Brockman W."/>
            <person name="Butler J."/>
            <person name="Chin C."/>
            <person name="Gnerre S."/>
            <person name="Grabherr M."/>
            <person name="Kleber M."/>
            <person name="Mauceli E."/>
            <person name="MacCallum I."/>
        </authorList>
    </citation>
    <scope>NUCLEOTIDE SEQUENCE [LARGE SCALE GENOMIC DNA]</scope>
    <source>
        <strain evidence="2">MSH-3 / Tucson 14011-0111.49</strain>
    </source>
</reference>
<dbReference type="Proteomes" id="UP000008744">
    <property type="component" value="Unassembled WGS sequence"/>
</dbReference>
<dbReference type="EMBL" id="CH479190">
    <property type="protein sequence ID" value="EDW25965.1"/>
    <property type="molecule type" value="Genomic_DNA"/>
</dbReference>
<protein>
    <submittedName>
        <fullName evidence="1">GL14207</fullName>
    </submittedName>
</protein>
<keyword evidence="2" id="KW-1185">Reference proteome</keyword>
<dbReference type="HOGENOM" id="CLU_2724875_0_0_1"/>
<accession>B4GTU5</accession>
<gene>
    <name evidence="1" type="primary">Dper\GL14207</name>
    <name evidence="1" type="ORF">Dper_GL14207</name>
</gene>
<dbReference type="AlphaFoldDB" id="B4GTU5"/>
<sequence length="72" mass="8335">MSDQNQKFHYHLLEEMEIDPDDLIVRPQPDSKPVPMDIDIDVRALNMKDEKRLGNSVEPMDIDIDSIASQKN</sequence>
<name>B4GTU5_DROPE</name>
<evidence type="ECO:0000313" key="2">
    <source>
        <dbReference type="Proteomes" id="UP000008744"/>
    </source>
</evidence>